<dbReference type="GO" id="GO:0006325">
    <property type="term" value="P:chromatin organization"/>
    <property type="evidence" value="ECO:0007669"/>
    <property type="project" value="UniProtKB-ARBA"/>
</dbReference>
<feature type="region of interest" description="Disordered" evidence="3">
    <location>
        <begin position="1"/>
        <end position="106"/>
    </location>
</feature>
<dbReference type="RefSeq" id="XP_037214171.1">
    <property type="nucleotide sequence ID" value="XM_037369673.1"/>
</dbReference>
<keyword evidence="1 2" id="KW-0103">Bromodomain</keyword>
<reference evidence="5" key="1">
    <citation type="submission" date="2020-05" db="EMBL/GenBank/DDBJ databases">
        <title>Mycena genomes resolve the evolution of fungal bioluminescence.</title>
        <authorList>
            <person name="Tsai I.J."/>
        </authorList>
    </citation>
    <scope>NUCLEOTIDE SEQUENCE</scope>
    <source>
        <strain evidence="5">171206Taipei</strain>
    </source>
</reference>
<dbReference type="GeneID" id="59352189"/>
<dbReference type="InterPro" id="IPR001487">
    <property type="entry name" value="Bromodomain"/>
</dbReference>
<accession>A0A8H6S173</accession>
<evidence type="ECO:0000256" key="1">
    <source>
        <dbReference type="ARBA" id="ARBA00023117"/>
    </source>
</evidence>
<evidence type="ECO:0000256" key="2">
    <source>
        <dbReference type="PROSITE-ProRule" id="PRU00035"/>
    </source>
</evidence>
<evidence type="ECO:0000313" key="5">
    <source>
        <dbReference type="EMBL" id="KAF7290811.1"/>
    </source>
</evidence>
<feature type="compositionally biased region" description="Basic residues" evidence="3">
    <location>
        <begin position="69"/>
        <end position="78"/>
    </location>
</feature>
<dbReference type="SUPFAM" id="SSF47370">
    <property type="entry name" value="Bromodomain"/>
    <property type="match status" value="1"/>
</dbReference>
<dbReference type="PRINTS" id="PR00503">
    <property type="entry name" value="BROMODOMAIN"/>
</dbReference>
<name>A0A8H6S173_9AGAR</name>
<dbReference type="AlphaFoldDB" id="A0A8H6S173"/>
<protein>
    <submittedName>
        <fullName evidence="5">Bromodomain-containing 7</fullName>
    </submittedName>
</protein>
<dbReference type="Pfam" id="PF00439">
    <property type="entry name" value="Bromodomain"/>
    <property type="match status" value="1"/>
</dbReference>
<dbReference type="GO" id="GO:0006357">
    <property type="term" value="P:regulation of transcription by RNA polymerase II"/>
    <property type="evidence" value="ECO:0007669"/>
    <property type="project" value="TreeGrafter"/>
</dbReference>
<gene>
    <name evidence="5" type="ORF">MIND_01322200</name>
</gene>
<feature type="domain" description="Bromo" evidence="4">
    <location>
        <begin position="125"/>
        <end position="195"/>
    </location>
</feature>
<proteinExistence type="predicted"/>
<dbReference type="InterPro" id="IPR036427">
    <property type="entry name" value="Bromodomain-like_sf"/>
</dbReference>
<dbReference type="OrthoDB" id="21449at2759"/>
<keyword evidence="6" id="KW-1185">Reference proteome</keyword>
<comment type="caution">
    <text evidence="5">The sequence shown here is derived from an EMBL/GenBank/DDBJ whole genome shotgun (WGS) entry which is preliminary data.</text>
</comment>
<feature type="region of interest" description="Disordered" evidence="3">
    <location>
        <begin position="379"/>
        <end position="421"/>
    </location>
</feature>
<dbReference type="PANTHER" id="PTHR22881">
    <property type="entry name" value="BROMODOMAIN CONTAINING PROTEIN"/>
    <property type="match status" value="1"/>
</dbReference>
<feature type="compositionally biased region" description="Low complexity" evidence="3">
    <location>
        <begin position="1"/>
        <end position="20"/>
    </location>
</feature>
<feature type="compositionally biased region" description="Polar residues" evidence="3">
    <location>
        <begin position="391"/>
        <end position="403"/>
    </location>
</feature>
<dbReference type="EMBL" id="JACAZF010000014">
    <property type="protein sequence ID" value="KAF7290811.1"/>
    <property type="molecule type" value="Genomic_DNA"/>
</dbReference>
<dbReference type="InterPro" id="IPR051831">
    <property type="entry name" value="Bromodomain_contain_prot"/>
</dbReference>
<dbReference type="PROSITE" id="PS50014">
    <property type="entry name" value="BROMODOMAIN_2"/>
    <property type="match status" value="1"/>
</dbReference>
<dbReference type="Gene3D" id="1.20.920.10">
    <property type="entry name" value="Bromodomain-like"/>
    <property type="match status" value="1"/>
</dbReference>
<evidence type="ECO:0000259" key="4">
    <source>
        <dbReference type="PROSITE" id="PS50014"/>
    </source>
</evidence>
<evidence type="ECO:0000313" key="6">
    <source>
        <dbReference type="Proteomes" id="UP000636479"/>
    </source>
</evidence>
<dbReference type="PANTHER" id="PTHR22881:SF27">
    <property type="entry name" value="BROMODOMAIN CONTAINING 7_9"/>
    <property type="match status" value="1"/>
</dbReference>
<dbReference type="SMART" id="SM00297">
    <property type="entry name" value="BROMO"/>
    <property type="match status" value="1"/>
</dbReference>
<dbReference type="GO" id="GO:0005634">
    <property type="term" value="C:nucleus"/>
    <property type="evidence" value="ECO:0007669"/>
    <property type="project" value="TreeGrafter"/>
</dbReference>
<sequence length="782" mass="86647">MDYWSSGSSTGSQSDSESPDSAPPAPPQSLPKLKLILPPRRDLQPPPVIQQTPRVTPNYYEPPIAGPSKKSKSSKPKTKGSTSKSKSKSKRKFAFSEYADEKAPPKPVKLKPLKEVLARLLAMLKKKDDYLFFSKPVNASQVPGYSDIIKRPMDFGTMSIKVQRGRYRSLEEFTEDFRLVTGNAKLFNPPDNIYHTEAERIEAWGLDQITKAASTVIQYETDWNIEIEKEDDTAEDYTAALEEAEMAGPERSRSPSIGLGFPALVSTSFRRGPLRPRAAKDNAMETNPTAAVKELIDAEGRMPGSKEGLGAFPPGSAWARTMLSLKLKAKKYKTKKERLRIETHGPPTRTDGSLDYRAIEDPFTHLSALVPDPLTRPLLTPIFPPPPPKPQSNNVHASATPSRDTPDPIGETPAPNITNLYPLPTLLPQDLRPTPIPSIPSNLRHWTVHRNFGNRRPLDPPPVYERSWEEPREAHILDFGSFAKVAGLLHSRIGGVVPELHDEAEKLAKDAVKATVEAPPRHLSTLTNVFEVRATEPEKEYWGKERKLEAEGYIIDMLYGGVEGLAYVRSLAEFISSPPLDTDEEDGEDIKMEDIDDQPDQFPLGCSLASWVEQNIVTPLVDGRSELIERVVRELGSSQETKGRADEPELKDDKLPAQIALAQNVPPCCVCDAQTHSTTDVTESENEWAGKAIGVAAGIMSTPAQTKAVLDYTAKLIVRMQTSVKTEEPDDGEESKSLRELRLNLLALVRRAPMDMIAMLPPELIKEDLRALIPTLPPLSYM</sequence>
<organism evidence="5 6">
    <name type="scientific">Mycena indigotica</name>
    <dbReference type="NCBI Taxonomy" id="2126181"/>
    <lineage>
        <taxon>Eukaryota</taxon>
        <taxon>Fungi</taxon>
        <taxon>Dikarya</taxon>
        <taxon>Basidiomycota</taxon>
        <taxon>Agaricomycotina</taxon>
        <taxon>Agaricomycetes</taxon>
        <taxon>Agaricomycetidae</taxon>
        <taxon>Agaricales</taxon>
        <taxon>Marasmiineae</taxon>
        <taxon>Mycenaceae</taxon>
        <taxon>Mycena</taxon>
    </lineage>
</organism>
<dbReference type="Proteomes" id="UP000636479">
    <property type="component" value="Unassembled WGS sequence"/>
</dbReference>
<evidence type="ECO:0000256" key="3">
    <source>
        <dbReference type="SAM" id="MobiDB-lite"/>
    </source>
</evidence>